<protein>
    <recommendedName>
        <fullName evidence="13">Protein MIS12 homolog</fullName>
    </recommendedName>
</protein>
<evidence type="ECO:0000256" key="1">
    <source>
        <dbReference type="ARBA" id="ARBA00004629"/>
    </source>
</evidence>
<dbReference type="GO" id="GO:0005634">
    <property type="term" value="C:nucleus"/>
    <property type="evidence" value="ECO:0007669"/>
    <property type="project" value="InterPro"/>
</dbReference>
<dbReference type="EMBL" id="KZ305023">
    <property type="protein sequence ID" value="PIA57496.1"/>
    <property type="molecule type" value="Genomic_DNA"/>
</dbReference>
<keyword evidence="6" id="KW-0995">Kinetochore</keyword>
<evidence type="ECO:0000256" key="10">
    <source>
        <dbReference type="SAM" id="Coils"/>
    </source>
</evidence>
<keyword evidence="12" id="KW-1185">Reference proteome</keyword>
<dbReference type="PANTHER" id="PTHR14527">
    <property type="entry name" value="PROTEIN MIS12 HOMOLOG"/>
    <property type="match status" value="1"/>
</dbReference>
<dbReference type="Pfam" id="PF05859">
    <property type="entry name" value="Mis12"/>
    <property type="match status" value="1"/>
</dbReference>
<dbReference type="InterPro" id="IPR008685">
    <property type="entry name" value="Centromere_Mis12"/>
</dbReference>
<dbReference type="AlphaFoldDB" id="A0A2G5ENY8"/>
<accession>A0A2G5ENY8</accession>
<organism evidence="11 12">
    <name type="scientific">Aquilegia coerulea</name>
    <name type="common">Rocky mountain columbine</name>
    <dbReference type="NCBI Taxonomy" id="218851"/>
    <lineage>
        <taxon>Eukaryota</taxon>
        <taxon>Viridiplantae</taxon>
        <taxon>Streptophyta</taxon>
        <taxon>Embryophyta</taxon>
        <taxon>Tracheophyta</taxon>
        <taxon>Spermatophyta</taxon>
        <taxon>Magnoliopsida</taxon>
        <taxon>Ranunculales</taxon>
        <taxon>Ranunculaceae</taxon>
        <taxon>Thalictroideae</taxon>
        <taxon>Aquilegia</taxon>
    </lineage>
</organism>
<dbReference type="STRING" id="218851.A0A2G5ENY8"/>
<keyword evidence="8" id="KW-0131">Cell cycle</keyword>
<evidence type="ECO:0000256" key="8">
    <source>
        <dbReference type="ARBA" id="ARBA00023306"/>
    </source>
</evidence>
<evidence type="ECO:0000256" key="2">
    <source>
        <dbReference type="ARBA" id="ARBA00008643"/>
    </source>
</evidence>
<gene>
    <name evidence="11" type="ORF">AQUCO_00600309v1</name>
</gene>
<keyword evidence="5" id="KW-0498">Mitosis</keyword>
<evidence type="ECO:0000313" key="12">
    <source>
        <dbReference type="Proteomes" id="UP000230069"/>
    </source>
</evidence>
<keyword evidence="4" id="KW-0132">Cell division</keyword>
<dbReference type="OrthoDB" id="1884855at2759"/>
<keyword evidence="9" id="KW-0137">Centromere</keyword>
<reference evidence="11 12" key="1">
    <citation type="submission" date="2017-09" db="EMBL/GenBank/DDBJ databases">
        <title>WGS assembly of Aquilegia coerulea Goldsmith.</title>
        <authorList>
            <person name="Hodges S."/>
            <person name="Kramer E."/>
            <person name="Nordborg M."/>
            <person name="Tomkins J."/>
            <person name="Borevitz J."/>
            <person name="Derieg N."/>
            <person name="Yan J."/>
            <person name="Mihaltcheva S."/>
            <person name="Hayes R.D."/>
            <person name="Rokhsar D."/>
        </authorList>
    </citation>
    <scope>NUCLEOTIDE SEQUENCE [LARGE SCALE GENOMIC DNA]</scope>
    <source>
        <strain evidence="12">cv. Goldsmith</strain>
    </source>
</reference>
<evidence type="ECO:0000256" key="3">
    <source>
        <dbReference type="ARBA" id="ARBA00022454"/>
    </source>
</evidence>
<keyword evidence="7 10" id="KW-0175">Coiled coil</keyword>
<evidence type="ECO:0000256" key="7">
    <source>
        <dbReference type="ARBA" id="ARBA00023054"/>
    </source>
</evidence>
<dbReference type="PANTHER" id="PTHR14527:SF2">
    <property type="entry name" value="PROTEIN MIS12 HOMOLOG"/>
    <property type="match status" value="1"/>
</dbReference>
<evidence type="ECO:0000256" key="6">
    <source>
        <dbReference type="ARBA" id="ARBA00022838"/>
    </source>
</evidence>
<evidence type="ECO:0000313" key="11">
    <source>
        <dbReference type="EMBL" id="PIA57496.1"/>
    </source>
</evidence>
<evidence type="ECO:0000256" key="9">
    <source>
        <dbReference type="ARBA" id="ARBA00023328"/>
    </source>
</evidence>
<comment type="subcellular location">
    <subcellularLocation>
        <location evidence="1">Chromosome</location>
        <location evidence="1">Centromere</location>
        <location evidence="1">Kinetochore</location>
    </subcellularLocation>
</comment>
<evidence type="ECO:0008006" key="13">
    <source>
        <dbReference type="Google" id="ProtNLM"/>
    </source>
</evidence>
<name>A0A2G5ENY8_AQUCA</name>
<dbReference type="GO" id="GO:0000070">
    <property type="term" value="P:mitotic sister chromatid segregation"/>
    <property type="evidence" value="ECO:0007669"/>
    <property type="project" value="TreeGrafter"/>
</dbReference>
<dbReference type="GO" id="GO:0051301">
    <property type="term" value="P:cell division"/>
    <property type="evidence" value="ECO:0007669"/>
    <property type="project" value="UniProtKB-KW"/>
</dbReference>
<feature type="coiled-coil region" evidence="10">
    <location>
        <begin position="113"/>
        <end position="140"/>
    </location>
</feature>
<evidence type="ECO:0000256" key="4">
    <source>
        <dbReference type="ARBA" id="ARBA00022618"/>
    </source>
</evidence>
<keyword evidence="3" id="KW-0158">Chromosome</keyword>
<dbReference type="InParanoid" id="A0A2G5ENY8"/>
<dbReference type="FunCoup" id="A0A2G5ENY8">
    <property type="interactions" value="592"/>
</dbReference>
<proteinExistence type="inferred from homology"/>
<dbReference type="Proteomes" id="UP000230069">
    <property type="component" value="Unassembled WGS sequence"/>
</dbReference>
<evidence type="ECO:0000256" key="5">
    <source>
        <dbReference type="ARBA" id="ARBA00022776"/>
    </source>
</evidence>
<sequence>MEDGESENVFGNLNPQLFINEVINCVNDVVDEGFEVFEQEALEVLGNVNEDEVNQLRKGVSCISSIIHEALDKRLDMWETYSLQHCFSVPEGFSLPKTDTSGDTSMDHDALTDAELDNQLDSLREKLSEEGRKSVELQRELHAERKQSMCAELVNESLKQLEQTPVQDMQDMFQEMMKMAAELQVKMESRKNKGLVEMENSRTNRIYCPNNDQTLVHHMNGFSDMDLGSLQEFENF</sequence>
<dbReference type="GO" id="GO:0000444">
    <property type="term" value="C:MIS12/MIND type complex"/>
    <property type="evidence" value="ECO:0007669"/>
    <property type="project" value="TreeGrafter"/>
</dbReference>
<dbReference type="GO" id="GO:0051382">
    <property type="term" value="P:kinetochore assembly"/>
    <property type="evidence" value="ECO:0007669"/>
    <property type="project" value="TreeGrafter"/>
</dbReference>
<comment type="similarity">
    <text evidence="2">Belongs to the mis12 family.</text>
</comment>